<feature type="modified residue" description="N6-(pyridoxal phosphate)lysine" evidence="5 6">
    <location>
        <position position="41"/>
    </location>
</feature>
<feature type="active site" description="Proton acceptor; specific for L-alanine" evidence="5">
    <location>
        <position position="269"/>
    </location>
</feature>
<reference evidence="8 9" key="1">
    <citation type="submission" date="2015-12" db="EMBL/GenBank/DDBJ databases">
        <title>Genome sequence of Aneurinibacillus soli.</title>
        <authorList>
            <person name="Lee J.S."/>
            <person name="Lee K.C."/>
            <person name="Kim K.K."/>
            <person name="Lee B.W."/>
        </authorList>
    </citation>
    <scope>NUCLEOTIDE SEQUENCE [LARGE SCALE GENOMIC DNA]</scope>
    <source>
        <strain evidence="8 9">CB4</strain>
    </source>
</reference>
<dbReference type="PANTHER" id="PTHR30511:SF0">
    <property type="entry name" value="ALANINE RACEMASE, CATABOLIC-RELATED"/>
    <property type="match status" value="1"/>
</dbReference>
<keyword evidence="9" id="KW-1185">Reference proteome</keyword>
<feature type="binding site" evidence="5 7">
    <location>
        <position position="139"/>
    </location>
    <ligand>
        <name>substrate</name>
    </ligand>
</feature>
<feature type="binding site" evidence="5 7">
    <location>
        <position position="317"/>
    </location>
    <ligand>
        <name>substrate</name>
    </ligand>
</feature>
<accession>A0A0U5BGR8</accession>
<dbReference type="UniPathway" id="UPA00042">
    <property type="reaction ID" value="UER00497"/>
</dbReference>
<dbReference type="PRINTS" id="PR00992">
    <property type="entry name" value="ALARACEMASE"/>
</dbReference>
<dbReference type="Proteomes" id="UP000217696">
    <property type="component" value="Chromosome"/>
</dbReference>
<dbReference type="EC" id="5.1.1.1" evidence="5"/>
<dbReference type="Gene3D" id="2.40.37.10">
    <property type="entry name" value="Lyase, Ornithine Decarboxylase, Chain A, domain 1"/>
    <property type="match status" value="1"/>
</dbReference>
<dbReference type="EMBL" id="AP017312">
    <property type="protein sequence ID" value="BAU29901.1"/>
    <property type="molecule type" value="Genomic_DNA"/>
</dbReference>
<protein>
    <recommendedName>
        <fullName evidence="5">Alanine racemase</fullName>
        <ecNumber evidence="5">5.1.1.1</ecNumber>
    </recommendedName>
</protein>
<dbReference type="GO" id="GO:0030632">
    <property type="term" value="P:D-alanine biosynthetic process"/>
    <property type="evidence" value="ECO:0007669"/>
    <property type="project" value="UniProtKB-UniRule"/>
</dbReference>
<dbReference type="GO" id="GO:0008784">
    <property type="term" value="F:alanine racemase activity"/>
    <property type="evidence" value="ECO:0007669"/>
    <property type="project" value="UniProtKB-UniRule"/>
</dbReference>
<dbReference type="Pfam" id="PF01168">
    <property type="entry name" value="Ala_racemase_N"/>
    <property type="match status" value="1"/>
</dbReference>
<evidence type="ECO:0000256" key="4">
    <source>
        <dbReference type="ARBA" id="ARBA00023235"/>
    </source>
</evidence>
<evidence type="ECO:0000313" key="9">
    <source>
        <dbReference type="Proteomes" id="UP000217696"/>
    </source>
</evidence>
<evidence type="ECO:0000256" key="3">
    <source>
        <dbReference type="ARBA" id="ARBA00022898"/>
    </source>
</evidence>
<dbReference type="SMART" id="SM01005">
    <property type="entry name" value="Ala_racemase_C"/>
    <property type="match status" value="1"/>
</dbReference>
<dbReference type="PANTHER" id="PTHR30511">
    <property type="entry name" value="ALANINE RACEMASE"/>
    <property type="match status" value="1"/>
</dbReference>
<dbReference type="Gene3D" id="3.20.20.10">
    <property type="entry name" value="Alanine racemase"/>
    <property type="match status" value="1"/>
</dbReference>
<dbReference type="GO" id="GO:0030170">
    <property type="term" value="F:pyridoxal phosphate binding"/>
    <property type="evidence" value="ECO:0007669"/>
    <property type="project" value="UniProtKB-UniRule"/>
</dbReference>
<dbReference type="InterPro" id="IPR009006">
    <property type="entry name" value="Ala_racemase/Decarboxylase_C"/>
</dbReference>
<comment type="function">
    <text evidence="5">Catalyzes the interconversion of L-alanine and D-alanine. May also act on other amino acids.</text>
</comment>
<dbReference type="GO" id="GO:0005829">
    <property type="term" value="C:cytosol"/>
    <property type="evidence" value="ECO:0007669"/>
    <property type="project" value="TreeGrafter"/>
</dbReference>
<dbReference type="CDD" id="cd00430">
    <property type="entry name" value="PLPDE_III_AR"/>
    <property type="match status" value="1"/>
</dbReference>
<dbReference type="OrthoDB" id="9813814at2"/>
<dbReference type="InterPro" id="IPR000821">
    <property type="entry name" value="Ala_racemase"/>
</dbReference>
<dbReference type="RefSeq" id="WP_096467536.1">
    <property type="nucleotide sequence ID" value="NZ_AP017312.1"/>
</dbReference>
<dbReference type="KEGG" id="asoc:CB4_04155"/>
<keyword evidence="3 5" id="KW-0663">Pyridoxal phosphate</keyword>
<dbReference type="InterPro" id="IPR011079">
    <property type="entry name" value="Ala_racemase_C"/>
</dbReference>
<dbReference type="FunFam" id="2.40.37.10:FF:000006">
    <property type="entry name" value="Alanine racemase"/>
    <property type="match status" value="1"/>
</dbReference>
<dbReference type="AlphaFoldDB" id="A0A0U5BGR8"/>
<evidence type="ECO:0000256" key="1">
    <source>
        <dbReference type="ARBA" id="ARBA00000316"/>
    </source>
</evidence>
<dbReference type="InterPro" id="IPR001608">
    <property type="entry name" value="Ala_racemase_N"/>
</dbReference>
<dbReference type="InterPro" id="IPR020622">
    <property type="entry name" value="Ala_racemase_pyridoxalP-BS"/>
</dbReference>
<evidence type="ECO:0000313" key="8">
    <source>
        <dbReference type="EMBL" id="BAU29901.1"/>
    </source>
</evidence>
<comment type="pathway">
    <text evidence="5">Amino-acid biosynthesis; D-alanine biosynthesis; D-alanine from L-alanine: step 1/1.</text>
</comment>
<dbReference type="GO" id="GO:0009252">
    <property type="term" value="P:peptidoglycan biosynthetic process"/>
    <property type="evidence" value="ECO:0007669"/>
    <property type="project" value="TreeGrafter"/>
</dbReference>
<comment type="similarity">
    <text evidence="5">Belongs to the alanine racemase family.</text>
</comment>
<dbReference type="FunFam" id="3.20.20.10:FF:000002">
    <property type="entry name" value="Alanine racemase"/>
    <property type="match status" value="1"/>
</dbReference>
<name>A0A0U5BGR8_9BACL</name>
<organism evidence="8 9">
    <name type="scientific">Aneurinibacillus soli</name>
    <dbReference type="NCBI Taxonomy" id="1500254"/>
    <lineage>
        <taxon>Bacteria</taxon>
        <taxon>Bacillati</taxon>
        <taxon>Bacillota</taxon>
        <taxon>Bacilli</taxon>
        <taxon>Bacillales</taxon>
        <taxon>Paenibacillaceae</taxon>
        <taxon>Aneurinibacillus group</taxon>
        <taxon>Aneurinibacillus</taxon>
    </lineage>
</organism>
<dbReference type="SUPFAM" id="SSF50621">
    <property type="entry name" value="Alanine racemase C-terminal domain-like"/>
    <property type="match status" value="1"/>
</dbReference>
<evidence type="ECO:0000256" key="7">
    <source>
        <dbReference type="PIRSR" id="PIRSR600821-52"/>
    </source>
</evidence>
<dbReference type="SUPFAM" id="SSF51419">
    <property type="entry name" value="PLP-binding barrel"/>
    <property type="match status" value="1"/>
</dbReference>
<sequence>MDEQYFYRDVWAEIDLDAVGENMRTFREHLPAETKIMAVVKADGYGHGAFQVANKALREGAEWLAVALLDEALELRIKGIAAPILVLSSFPARGIALALAHDIAMTVYQVELLEEIIRQAEAARKKARVHIKLDTGMGRIGIREKKELSAFAALCQNEWIEVEGVFTHFATADEENQAYTMEQMRRYEELVACLETGGIHPTLLYTNNTAATMFYPHKSRHIIRLGISLYGQYPSPYMKTTGMKLRPVFQWKARLSHVKRVPVGTKVSYGATHITKNEAVIATIPVGYADGYNRLLSNRGEVLIHGQRARIVGRVCMDQFMVDVTGIEGVAVGDEAVLIGNQGSEEITVDEMADWLSTINYEVTCMVSRRVPRVYVEEGMRIATSNLLLSSFCQE</sequence>
<dbReference type="InterPro" id="IPR029066">
    <property type="entry name" value="PLP-binding_barrel"/>
</dbReference>
<comment type="catalytic activity">
    <reaction evidence="1 5">
        <text>L-alanine = D-alanine</text>
        <dbReference type="Rhea" id="RHEA:20249"/>
        <dbReference type="ChEBI" id="CHEBI:57416"/>
        <dbReference type="ChEBI" id="CHEBI:57972"/>
        <dbReference type="EC" id="5.1.1.1"/>
    </reaction>
</comment>
<evidence type="ECO:0000256" key="6">
    <source>
        <dbReference type="PIRSR" id="PIRSR600821-50"/>
    </source>
</evidence>
<dbReference type="PROSITE" id="PS00395">
    <property type="entry name" value="ALANINE_RACEMASE"/>
    <property type="match status" value="1"/>
</dbReference>
<dbReference type="Pfam" id="PF00842">
    <property type="entry name" value="Ala_racemase_C"/>
    <property type="match status" value="1"/>
</dbReference>
<comment type="cofactor">
    <cofactor evidence="2 5 6">
        <name>pyridoxal 5'-phosphate</name>
        <dbReference type="ChEBI" id="CHEBI:597326"/>
    </cofactor>
</comment>
<evidence type="ECO:0000256" key="5">
    <source>
        <dbReference type="HAMAP-Rule" id="MF_01201"/>
    </source>
</evidence>
<keyword evidence="4 5" id="KW-0413">Isomerase</keyword>
<proteinExistence type="inferred from homology"/>
<dbReference type="HAMAP" id="MF_01201">
    <property type="entry name" value="Ala_racemase"/>
    <property type="match status" value="1"/>
</dbReference>
<feature type="active site" description="Proton acceptor; specific for D-alanine" evidence="5">
    <location>
        <position position="41"/>
    </location>
</feature>
<gene>
    <name evidence="8" type="primary">alr</name>
    <name evidence="8" type="ORF">CB4_04155</name>
</gene>
<dbReference type="NCBIfam" id="TIGR00492">
    <property type="entry name" value="alr"/>
    <property type="match status" value="1"/>
</dbReference>
<evidence type="ECO:0000256" key="2">
    <source>
        <dbReference type="ARBA" id="ARBA00001933"/>
    </source>
</evidence>